<dbReference type="InterPro" id="IPR027385">
    <property type="entry name" value="Beta-barrel_OMP"/>
</dbReference>
<comment type="subcellular location">
    <subcellularLocation>
        <location evidence="1">Cell outer membrane</location>
    </subcellularLocation>
</comment>
<evidence type="ECO:0000256" key="3">
    <source>
        <dbReference type="ARBA" id="ARBA00023136"/>
    </source>
</evidence>
<keyword evidence="3" id="KW-0472">Membrane</keyword>
<feature type="signal peptide" evidence="6">
    <location>
        <begin position="1"/>
        <end position="19"/>
    </location>
</feature>
<dbReference type="PANTHER" id="PTHR34001:SF3">
    <property type="entry name" value="BLL7405 PROTEIN"/>
    <property type="match status" value="1"/>
</dbReference>
<evidence type="ECO:0000256" key="2">
    <source>
        <dbReference type="ARBA" id="ARBA00022729"/>
    </source>
</evidence>
<dbReference type="KEGG" id="rir:BN877_I1840"/>
<organism evidence="8 9">
    <name type="scientific">Agrobacterium pusense</name>
    <dbReference type="NCBI Taxonomy" id="648995"/>
    <lineage>
        <taxon>Bacteria</taxon>
        <taxon>Pseudomonadati</taxon>
        <taxon>Pseudomonadota</taxon>
        <taxon>Alphaproteobacteria</taxon>
        <taxon>Hyphomicrobiales</taxon>
        <taxon>Rhizobiaceae</taxon>
        <taxon>Rhizobium/Agrobacterium group</taxon>
        <taxon>Agrobacterium</taxon>
    </lineage>
</organism>
<protein>
    <submittedName>
        <fullName evidence="8">25 kDa outer-membrane immunogenic protein</fullName>
    </submittedName>
</protein>
<evidence type="ECO:0000256" key="4">
    <source>
        <dbReference type="ARBA" id="ARBA00023237"/>
    </source>
</evidence>
<dbReference type="InterPro" id="IPR011250">
    <property type="entry name" value="OMP/PagP_B-barrel"/>
</dbReference>
<feature type="chain" id="PRO_5004653173" evidence="6">
    <location>
        <begin position="20"/>
        <end position="220"/>
    </location>
</feature>
<dbReference type="EMBL" id="HG518322">
    <property type="protein sequence ID" value="CDI08735.1"/>
    <property type="molecule type" value="Genomic_DNA"/>
</dbReference>
<dbReference type="RefSeq" id="WP_022556392.1">
    <property type="nucleotide sequence ID" value="NC_022535.1"/>
</dbReference>
<evidence type="ECO:0000256" key="5">
    <source>
        <dbReference type="ARBA" id="ARBA00038306"/>
    </source>
</evidence>
<evidence type="ECO:0000313" key="8">
    <source>
        <dbReference type="EMBL" id="CDI08735.1"/>
    </source>
</evidence>
<keyword evidence="4" id="KW-0998">Cell outer membrane</keyword>
<dbReference type="PATRIC" id="fig|424182.3.peg.1820"/>
<gene>
    <name evidence="8" type="ORF">BN877_I1840</name>
</gene>
<dbReference type="InterPro" id="IPR051692">
    <property type="entry name" value="OMP-like"/>
</dbReference>
<dbReference type="AlphaFoldDB" id="U4Q4U8"/>
<dbReference type="SUPFAM" id="SSF56925">
    <property type="entry name" value="OMPA-like"/>
    <property type="match status" value="1"/>
</dbReference>
<evidence type="ECO:0000256" key="6">
    <source>
        <dbReference type="SAM" id="SignalP"/>
    </source>
</evidence>
<dbReference type="GO" id="GO:0009279">
    <property type="term" value="C:cell outer membrane"/>
    <property type="evidence" value="ECO:0007669"/>
    <property type="project" value="UniProtKB-SubCell"/>
</dbReference>
<dbReference type="PANTHER" id="PTHR34001">
    <property type="entry name" value="BLL7405 PROTEIN"/>
    <property type="match status" value="1"/>
</dbReference>
<dbReference type="HOGENOM" id="CLU_037100_4_0_5"/>
<feature type="domain" description="Outer membrane protein beta-barrel" evidence="7">
    <location>
        <begin position="19"/>
        <end position="220"/>
    </location>
</feature>
<keyword evidence="2 6" id="KW-0732">Signal</keyword>
<accession>U4Q4U8</accession>
<comment type="similarity">
    <text evidence="5">Belongs to the Omp25/RopB family.</text>
</comment>
<dbReference type="Gene3D" id="2.40.160.20">
    <property type="match status" value="1"/>
</dbReference>
<evidence type="ECO:0000256" key="1">
    <source>
        <dbReference type="ARBA" id="ARBA00004442"/>
    </source>
</evidence>
<dbReference type="Pfam" id="PF13505">
    <property type="entry name" value="OMP_b-brl"/>
    <property type="match status" value="1"/>
</dbReference>
<name>U4Q4U8_9HYPH</name>
<proteinExistence type="inferred from homology"/>
<reference evidence="8 9" key="1">
    <citation type="journal article" date="2013" name="Genome Announc.">
        <title>Complete Genome Sequence of the Sesbania Symbiont and Rice Growth-Promoting Endophyte Rhizobium sp. Strain IRBG74.</title>
        <authorList>
            <person name="Crook M.B."/>
            <person name="Mitra S."/>
            <person name="Ane J.M."/>
            <person name="Sadowsky M.J."/>
            <person name="Gyaneshwar P."/>
        </authorList>
    </citation>
    <scope>NUCLEOTIDE SEQUENCE [LARGE SCALE GENOMIC DNA]</scope>
    <source>
        <strain evidence="8 9">IRBG74</strain>
    </source>
</reference>
<sequence length="220" mass="23427">MKKTLATLAFVLAASTAMAADAVSEVPAAPVADVAPAFSWTGFTIGVQGGYNWNNQDIEISGTAGSFSEDFDGGILGGFVGYNYDFGNSWVVGLEADFDKNWADNTAFGGALTYGFDWQGSVRGRVGYAFDRALVYGTAGWAYARGYADVAGFGEEKETFNGYTLGVGLDYAFTDNVFARLEYRYTDFGDKTFDFGGTGGGTINSDIDQHAIRVGLGVKF</sequence>
<evidence type="ECO:0000259" key="7">
    <source>
        <dbReference type="Pfam" id="PF13505"/>
    </source>
</evidence>
<evidence type="ECO:0000313" key="9">
    <source>
        <dbReference type="Proteomes" id="UP000016944"/>
    </source>
</evidence>
<dbReference type="Proteomes" id="UP000016944">
    <property type="component" value="Chromosome I"/>
</dbReference>